<evidence type="ECO:0000313" key="2">
    <source>
        <dbReference type="Proteomes" id="UP000805193"/>
    </source>
</evidence>
<accession>A0AC60QZD7</accession>
<proteinExistence type="predicted"/>
<gene>
    <name evidence="1" type="ORF">HPB47_001389</name>
</gene>
<evidence type="ECO:0000313" key="1">
    <source>
        <dbReference type="EMBL" id="KAG0445046.1"/>
    </source>
</evidence>
<keyword evidence="2" id="KW-1185">Reference proteome</keyword>
<reference evidence="1 2" key="1">
    <citation type="journal article" date="2020" name="Cell">
        <title>Large-Scale Comparative Analyses of Tick Genomes Elucidate Their Genetic Diversity and Vector Capacities.</title>
        <authorList>
            <consortium name="Tick Genome and Microbiome Consortium (TIGMIC)"/>
            <person name="Jia N."/>
            <person name="Wang J."/>
            <person name="Shi W."/>
            <person name="Du L."/>
            <person name="Sun Y."/>
            <person name="Zhan W."/>
            <person name="Jiang J.F."/>
            <person name="Wang Q."/>
            <person name="Zhang B."/>
            <person name="Ji P."/>
            <person name="Bell-Sakyi L."/>
            <person name="Cui X.M."/>
            <person name="Yuan T.T."/>
            <person name="Jiang B.G."/>
            <person name="Yang W.F."/>
            <person name="Lam T.T."/>
            <person name="Chang Q.C."/>
            <person name="Ding S.J."/>
            <person name="Wang X.J."/>
            <person name="Zhu J.G."/>
            <person name="Ruan X.D."/>
            <person name="Zhao L."/>
            <person name="Wei J.T."/>
            <person name="Ye R.Z."/>
            <person name="Que T.C."/>
            <person name="Du C.H."/>
            <person name="Zhou Y.H."/>
            <person name="Cheng J.X."/>
            <person name="Dai P.F."/>
            <person name="Guo W.B."/>
            <person name="Han X.H."/>
            <person name="Huang E.J."/>
            <person name="Li L.F."/>
            <person name="Wei W."/>
            <person name="Gao Y.C."/>
            <person name="Liu J.Z."/>
            <person name="Shao H.Z."/>
            <person name="Wang X."/>
            <person name="Wang C.C."/>
            <person name="Yang T.C."/>
            <person name="Huo Q.B."/>
            <person name="Li W."/>
            <person name="Chen H.Y."/>
            <person name="Chen S.E."/>
            <person name="Zhou L.G."/>
            <person name="Ni X.B."/>
            <person name="Tian J.H."/>
            <person name="Sheng Y."/>
            <person name="Liu T."/>
            <person name="Pan Y.S."/>
            <person name="Xia L.Y."/>
            <person name="Li J."/>
            <person name="Zhao F."/>
            <person name="Cao W.C."/>
        </authorList>
    </citation>
    <scope>NUCLEOTIDE SEQUENCE [LARGE SCALE GENOMIC DNA]</scope>
    <source>
        <strain evidence="1">Iper-2018</strain>
    </source>
</reference>
<dbReference type="EMBL" id="JABSTQ010001017">
    <property type="protein sequence ID" value="KAG0445046.1"/>
    <property type="molecule type" value="Genomic_DNA"/>
</dbReference>
<organism evidence="1 2">
    <name type="scientific">Ixodes persulcatus</name>
    <name type="common">Taiga tick</name>
    <dbReference type="NCBI Taxonomy" id="34615"/>
    <lineage>
        <taxon>Eukaryota</taxon>
        <taxon>Metazoa</taxon>
        <taxon>Ecdysozoa</taxon>
        <taxon>Arthropoda</taxon>
        <taxon>Chelicerata</taxon>
        <taxon>Arachnida</taxon>
        <taxon>Acari</taxon>
        <taxon>Parasitiformes</taxon>
        <taxon>Ixodida</taxon>
        <taxon>Ixodoidea</taxon>
        <taxon>Ixodidae</taxon>
        <taxon>Ixodinae</taxon>
        <taxon>Ixodes</taxon>
    </lineage>
</organism>
<comment type="caution">
    <text evidence="1">The sequence shown here is derived from an EMBL/GenBank/DDBJ whole genome shotgun (WGS) entry which is preliminary data.</text>
</comment>
<dbReference type="Proteomes" id="UP000805193">
    <property type="component" value="Unassembled WGS sequence"/>
</dbReference>
<name>A0AC60QZD7_IXOPE</name>
<protein>
    <submittedName>
        <fullName evidence="1">Uncharacterized protein</fullName>
    </submittedName>
</protein>
<sequence>MRPASECVPPADPATTTVVRAAAPTVGNGDGIGTGLPFDSTKSKIYETKRHKKIVRLMTVMAYVLSVSLAAMVLSLYYLFLWKHDMQSEPLPTSTVKGVERPKSHTLGTGNESCPDLGTMRMSEKVGVSSTKVVLARTTTADPPVVVTEVRSTVSPTAAAATEGSITTVEATSTEPQTSVVSVSVMENVTQSSSAVVQVTEAEVEETLEVKGPATVVDR</sequence>